<proteinExistence type="predicted"/>
<dbReference type="EMBL" id="CP069620">
    <property type="protein sequence ID" value="UZH55724.1"/>
    <property type="molecule type" value="Genomic_DNA"/>
</dbReference>
<evidence type="ECO:0000259" key="1">
    <source>
        <dbReference type="PROSITE" id="PS50206"/>
    </source>
</evidence>
<organism evidence="2 3">
    <name type="scientific">Salinimicrobium tongyeongense</name>
    <dbReference type="NCBI Taxonomy" id="2809707"/>
    <lineage>
        <taxon>Bacteria</taxon>
        <taxon>Pseudomonadati</taxon>
        <taxon>Bacteroidota</taxon>
        <taxon>Flavobacteriia</taxon>
        <taxon>Flavobacteriales</taxon>
        <taxon>Flavobacteriaceae</taxon>
        <taxon>Salinimicrobium</taxon>
    </lineage>
</organism>
<evidence type="ECO:0000313" key="3">
    <source>
        <dbReference type="Proteomes" id="UP001163981"/>
    </source>
</evidence>
<reference evidence="2" key="1">
    <citation type="submission" date="2021-02" db="EMBL/GenBank/DDBJ databases">
        <title>Salinimicrobium sp. nov. isolated from seawater in Tongyeong, Republic of Korea.</title>
        <authorList>
            <person name="Lee S.-J."/>
        </authorList>
    </citation>
    <scope>NUCLEOTIDE SEQUENCE</scope>
    <source>
        <strain evidence="2">HN-2-9-2</strain>
    </source>
</reference>
<dbReference type="InterPro" id="IPR036873">
    <property type="entry name" value="Rhodanese-like_dom_sf"/>
</dbReference>
<dbReference type="PANTHER" id="PTHR43031:SF1">
    <property type="entry name" value="PYRIDINE NUCLEOTIDE-DISULPHIDE OXIDOREDUCTASE"/>
    <property type="match status" value="1"/>
</dbReference>
<dbReference type="InterPro" id="IPR001763">
    <property type="entry name" value="Rhodanese-like_dom"/>
</dbReference>
<dbReference type="Proteomes" id="UP001163981">
    <property type="component" value="Chromosome"/>
</dbReference>
<accession>A0ABY6NS38</accession>
<sequence length="105" mass="11348">MIKFLKNIFGKNTGPNFTDLHKEGAVIVDVRTKGEFNGGHIKGSKNIPLNSLGQNLRKIGDKNKPVITCCASGMRSASAVNILKSAGFTEVHNGGGWRNLQNKIK</sequence>
<dbReference type="RefSeq" id="WP_265164125.1">
    <property type="nucleotide sequence ID" value="NZ_CP069620.1"/>
</dbReference>
<feature type="domain" description="Rhodanese" evidence="1">
    <location>
        <begin position="21"/>
        <end position="105"/>
    </location>
</feature>
<dbReference type="PROSITE" id="PS50206">
    <property type="entry name" value="RHODANESE_3"/>
    <property type="match status" value="1"/>
</dbReference>
<dbReference type="PANTHER" id="PTHR43031">
    <property type="entry name" value="FAD-DEPENDENT OXIDOREDUCTASE"/>
    <property type="match status" value="1"/>
</dbReference>
<protein>
    <submittedName>
        <fullName evidence="2">Rhodanese-like domain-containing protein</fullName>
    </submittedName>
</protein>
<dbReference type="CDD" id="cd00158">
    <property type="entry name" value="RHOD"/>
    <property type="match status" value="1"/>
</dbReference>
<dbReference type="Pfam" id="PF00581">
    <property type="entry name" value="Rhodanese"/>
    <property type="match status" value="1"/>
</dbReference>
<gene>
    <name evidence="2" type="ORF">JRG66_02225</name>
</gene>
<dbReference type="InterPro" id="IPR050229">
    <property type="entry name" value="GlpE_sulfurtransferase"/>
</dbReference>
<dbReference type="Gene3D" id="3.40.250.10">
    <property type="entry name" value="Rhodanese-like domain"/>
    <property type="match status" value="1"/>
</dbReference>
<name>A0ABY6NS38_9FLAO</name>
<evidence type="ECO:0000313" key="2">
    <source>
        <dbReference type="EMBL" id="UZH55724.1"/>
    </source>
</evidence>
<keyword evidence="3" id="KW-1185">Reference proteome</keyword>
<dbReference type="SMART" id="SM00450">
    <property type="entry name" value="RHOD"/>
    <property type="match status" value="1"/>
</dbReference>
<dbReference type="SUPFAM" id="SSF52821">
    <property type="entry name" value="Rhodanese/Cell cycle control phosphatase"/>
    <property type="match status" value="1"/>
</dbReference>